<organism evidence="4 5">
    <name type="scientific">Digitaria exilis</name>
    <dbReference type="NCBI Taxonomy" id="1010633"/>
    <lineage>
        <taxon>Eukaryota</taxon>
        <taxon>Viridiplantae</taxon>
        <taxon>Streptophyta</taxon>
        <taxon>Embryophyta</taxon>
        <taxon>Tracheophyta</taxon>
        <taxon>Spermatophyta</taxon>
        <taxon>Magnoliopsida</taxon>
        <taxon>Liliopsida</taxon>
        <taxon>Poales</taxon>
        <taxon>Poaceae</taxon>
        <taxon>PACMAD clade</taxon>
        <taxon>Panicoideae</taxon>
        <taxon>Panicodae</taxon>
        <taxon>Paniceae</taxon>
        <taxon>Anthephorinae</taxon>
        <taxon>Digitaria</taxon>
    </lineage>
</organism>
<dbReference type="PANTHER" id="PTHR31161">
    <property type="entry name" value="PROTEIN GRAVITROPIC IN THE LIGHT 1"/>
    <property type="match status" value="1"/>
</dbReference>
<dbReference type="InterPro" id="IPR040225">
    <property type="entry name" value="GIL1-like"/>
</dbReference>
<comment type="caution">
    <text evidence="4">The sequence shown here is derived from an EMBL/GenBank/DDBJ whole genome shotgun (WGS) entry which is preliminary data.</text>
</comment>
<protein>
    <recommendedName>
        <fullName evidence="6">DUF641 domain-containing protein</fullName>
    </recommendedName>
</protein>
<dbReference type="InterPro" id="IPR056813">
    <property type="entry name" value="GIL1_IRKI_C"/>
</dbReference>
<dbReference type="GO" id="GO:0009639">
    <property type="term" value="P:response to red or far red light"/>
    <property type="evidence" value="ECO:0007669"/>
    <property type="project" value="InterPro"/>
</dbReference>
<dbReference type="AlphaFoldDB" id="A0A835BZS4"/>
<feature type="domain" description="GIL1/IRKI C-terminal" evidence="3">
    <location>
        <begin position="352"/>
        <end position="402"/>
    </location>
</feature>
<dbReference type="Gramene" id="Dexi3A01G0000760.1">
    <property type="protein sequence ID" value="Dexi3A01G0000760.1:cds"/>
    <property type="gene ID" value="Dexi3A01G0000760"/>
</dbReference>
<evidence type="ECO:0000259" key="3">
    <source>
        <dbReference type="Pfam" id="PF24994"/>
    </source>
</evidence>
<name>A0A835BZS4_9POAL</name>
<reference evidence="4" key="1">
    <citation type="submission" date="2020-07" db="EMBL/GenBank/DDBJ databases">
        <title>Genome sequence and genetic diversity analysis of an under-domesticated orphan crop, white fonio (Digitaria exilis).</title>
        <authorList>
            <person name="Bennetzen J.L."/>
            <person name="Chen S."/>
            <person name="Ma X."/>
            <person name="Wang X."/>
            <person name="Yssel A.E.J."/>
            <person name="Chaluvadi S.R."/>
            <person name="Johnson M."/>
            <person name="Gangashetty P."/>
            <person name="Hamidou F."/>
            <person name="Sanogo M.D."/>
            <person name="Zwaenepoel A."/>
            <person name="Wallace J."/>
            <person name="Van De Peer Y."/>
            <person name="Van Deynze A."/>
        </authorList>
    </citation>
    <scope>NUCLEOTIDE SEQUENCE</scope>
    <source>
        <tissue evidence="4">Leaves</tissue>
    </source>
</reference>
<dbReference type="GO" id="GO:0009959">
    <property type="term" value="P:negative gravitropism"/>
    <property type="evidence" value="ECO:0007669"/>
    <property type="project" value="InterPro"/>
</dbReference>
<feature type="region of interest" description="Disordered" evidence="1">
    <location>
        <begin position="154"/>
        <end position="174"/>
    </location>
</feature>
<dbReference type="OrthoDB" id="1915848at2759"/>
<dbReference type="Proteomes" id="UP000636709">
    <property type="component" value="Unassembled WGS sequence"/>
</dbReference>
<evidence type="ECO:0000313" key="4">
    <source>
        <dbReference type="EMBL" id="KAF8706364.1"/>
    </source>
</evidence>
<evidence type="ECO:0000259" key="2">
    <source>
        <dbReference type="Pfam" id="PF04859"/>
    </source>
</evidence>
<proteinExistence type="predicted"/>
<evidence type="ECO:0000256" key="1">
    <source>
        <dbReference type="SAM" id="MobiDB-lite"/>
    </source>
</evidence>
<accession>A0A835BZS4</accession>
<gene>
    <name evidence="4" type="ORF">HU200_030626</name>
</gene>
<keyword evidence="5" id="KW-1185">Reference proteome</keyword>
<dbReference type="InterPro" id="IPR006943">
    <property type="entry name" value="DUF641_pln"/>
</dbReference>
<dbReference type="EMBL" id="JACEFO010001767">
    <property type="protein sequence ID" value="KAF8706364.1"/>
    <property type="molecule type" value="Genomic_DNA"/>
</dbReference>
<evidence type="ECO:0008006" key="6">
    <source>
        <dbReference type="Google" id="ProtNLM"/>
    </source>
</evidence>
<dbReference type="Pfam" id="PF04859">
    <property type="entry name" value="DUF641"/>
    <property type="match status" value="1"/>
</dbReference>
<feature type="domain" description="DUF641" evidence="2">
    <location>
        <begin position="56"/>
        <end position="158"/>
    </location>
</feature>
<sequence length="417" mass="46320">MEPPRTSSRTPTCTVPGLLVGLTKLCKLTKVCAAPTLDDEAKSRLGTCGGYDQRLLLIRLFEAMGSLKSAYIKLQRAHFPYYDTAKIAFADEIIMSELDSVTALQSLCSSSCGIGSLVNERWSLVQELEAQSRKRDSDIVLLKKELERLQRENSRLNKQIKSGKPSSVKHPDKGLDVPKELATAKPSVLLELFKVASASVHDFAEMIASLLISSDGCSVSNADAAEQPWRRYSLEAHLWRTIMVGASPVSNEQEEEKEVFDRIMRFCDPMDALMQYPSSSFSVFCRSRYLAAVPSEAEAAMFGNKLEQRALVSLGGHPRTWFYRAFATMARSAWALRLLMARCCLEHGDVRMFYARRGSQYAEEWMQSVAAPPASDAHLGGGVAFTVTPGLKVGDTVVPCRVIITIHDSFIQVHRWI</sequence>
<dbReference type="Pfam" id="PF24994">
    <property type="entry name" value="GIL1_IRKI_C"/>
    <property type="match status" value="1"/>
</dbReference>
<evidence type="ECO:0000313" key="5">
    <source>
        <dbReference type="Proteomes" id="UP000636709"/>
    </source>
</evidence>